<dbReference type="EMBL" id="JANPWB010000009">
    <property type="protein sequence ID" value="KAJ1152782.1"/>
    <property type="molecule type" value="Genomic_DNA"/>
</dbReference>
<evidence type="ECO:0000313" key="2">
    <source>
        <dbReference type="EMBL" id="KAJ1152782.1"/>
    </source>
</evidence>
<dbReference type="InterPro" id="IPR000626">
    <property type="entry name" value="Ubiquitin-like_dom"/>
</dbReference>
<dbReference type="InterPro" id="IPR015496">
    <property type="entry name" value="Ubiquilin"/>
</dbReference>
<proteinExistence type="predicted"/>
<organism evidence="2 3">
    <name type="scientific">Pleurodeles waltl</name>
    <name type="common">Iberian ribbed newt</name>
    <dbReference type="NCBI Taxonomy" id="8319"/>
    <lineage>
        <taxon>Eukaryota</taxon>
        <taxon>Metazoa</taxon>
        <taxon>Chordata</taxon>
        <taxon>Craniata</taxon>
        <taxon>Vertebrata</taxon>
        <taxon>Euteleostomi</taxon>
        <taxon>Amphibia</taxon>
        <taxon>Batrachia</taxon>
        <taxon>Caudata</taxon>
        <taxon>Salamandroidea</taxon>
        <taxon>Salamandridae</taxon>
        <taxon>Pleurodelinae</taxon>
        <taxon>Pleurodeles</taxon>
    </lineage>
</organism>
<dbReference type="PROSITE" id="PS50053">
    <property type="entry name" value="UBIQUITIN_2"/>
    <property type="match status" value="1"/>
</dbReference>
<dbReference type="GO" id="GO:0005829">
    <property type="term" value="C:cytosol"/>
    <property type="evidence" value="ECO:0007669"/>
    <property type="project" value="TreeGrafter"/>
</dbReference>
<dbReference type="GO" id="GO:0006511">
    <property type="term" value="P:ubiquitin-dependent protein catabolic process"/>
    <property type="evidence" value="ECO:0007669"/>
    <property type="project" value="TreeGrafter"/>
</dbReference>
<gene>
    <name evidence="2" type="ORF">NDU88_005557</name>
</gene>
<feature type="domain" description="Ubiquitin-like" evidence="1">
    <location>
        <begin position="1"/>
        <end position="61"/>
    </location>
</feature>
<accession>A0AAV7RLU8</accession>
<keyword evidence="3" id="KW-1185">Reference proteome</keyword>
<dbReference type="InterPro" id="IPR029071">
    <property type="entry name" value="Ubiquitin-like_domsf"/>
</dbReference>
<evidence type="ECO:0000313" key="3">
    <source>
        <dbReference type="Proteomes" id="UP001066276"/>
    </source>
</evidence>
<reference evidence="2" key="1">
    <citation type="journal article" date="2022" name="bioRxiv">
        <title>Sequencing and chromosome-scale assembly of the giantPleurodeles waltlgenome.</title>
        <authorList>
            <person name="Brown T."/>
            <person name="Elewa A."/>
            <person name="Iarovenko S."/>
            <person name="Subramanian E."/>
            <person name="Araus A.J."/>
            <person name="Petzold A."/>
            <person name="Susuki M."/>
            <person name="Suzuki K.-i.T."/>
            <person name="Hayashi T."/>
            <person name="Toyoda A."/>
            <person name="Oliveira C."/>
            <person name="Osipova E."/>
            <person name="Leigh N.D."/>
            <person name="Simon A."/>
            <person name="Yun M.H."/>
        </authorList>
    </citation>
    <scope>NUCLEOTIDE SEQUENCE</scope>
    <source>
        <strain evidence="2">20211129_DDA</strain>
        <tissue evidence="2">Liver</tissue>
    </source>
</reference>
<dbReference type="Gene3D" id="3.10.20.90">
    <property type="entry name" value="Phosphatidylinositol 3-kinase Catalytic Subunit, Chain A, domain 1"/>
    <property type="match status" value="1"/>
</dbReference>
<comment type="caution">
    <text evidence="2">The sequence shown here is derived from an EMBL/GenBank/DDBJ whole genome shotgun (WGS) entry which is preliminary data.</text>
</comment>
<evidence type="ECO:0000259" key="1">
    <source>
        <dbReference type="PROSITE" id="PS50053"/>
    </source>
</evidence>
<dbReference type="SUPFAM" id="SSF54236">
    <property type="entry name" value="Ubiquitin-like"/>
    <property type="match status" value="1"/>
</dbReference>
<name>A0AAV7RLU8_PLEWA</name>
<dbReference type="Pfam" id="PF00240">
    <property type="entry name" value="ubiquitin"/>
    <property type="match status" value="1"/>
</dbReference>
<dbReference type="GO" id="GO:0031593">
    <property type="term" value="F:polyubiquitin modification-dependent protein binding"/>
    <property type="evidence" value="ECO:0007669"/>
    <property type="project" value="TreeGrafter"/>
</dbReference>
<protein>
    <recommendedName>
        <fullName evidence="1">Ubiquitin-like domain-containing protein</fullName>
    </recommendedName>
</protein>
<sequence length="84" mass="9645">MQCTRRSVQPYLPRLEVDADASIFHLKEAVAKQQGVPADQLRVIFAGKEFRNNLTLQIISLFVEIASKKKIQLKKKSTRFSSKR</sequence>
<dbReference type="Proteomes" id="UP001066276">
    <property type="component" value="Chromosome 5"/>
</dbReference>
<dbReference type="AlphaFoldDB" id="A0AAV7RLU8"/>
<dbReference type="PANTHER" id="PTHR10677:SF40">
    <property type="entry name" value="UBIQUITIN-LIKE DOMAIN-CONTAINING PROTEIN"/>
    <property type="match status" value="1"/>
</dbReference>
<dbReference type="PANTHER" id="PTHR10677">
    <property type="entry name" value="UBIQUILIN"/>
    <property type="match status" value="1"/>
</dbReference>